<dbReference type="RefSeq" id="YP_010660922.1">
    <property type="nucleotide sequence ID" value="NC_070882.1"/>
</dbReference>
<keyword evidence="2" id="KW-1185">Reference proteome</keyword>
<evidence type="ECO:0000313" key="2">
    <source>
        <dbReference type="Proteomes" id="UP000322144"/>
    </source>
</evidence>
<protein>
    <submittedName>
        <fullName evidence="1">Uncharacterized protein</fullName>
    </submittedName>
</protein>
<dbReference type="PROSITE" id="PS51257">
    <property type="entry name" value="PROKAR_LIPOPROTEIN"/>
    <property type="match status" value="1"/>
</dbReference>
<name>A0A5C1K8T3_9CAUD</name>
<accession>A0A5C1K8T3</accession>
<dbReference type="GeneID" id="77936932"/>
<dbReference type="Proteomes" id="UP000322144">
    <property type="component" value="Segment"/>
</dbReference>
<organism evidence="1 2">
    <name type="scientific">Pseudomonas phage vB_PaeM_PS119XW</name>
    <dbReference type="NCBI Taxonomy" id="2601632"/>
    <lineage>
        <taxon>Viruses</taxon>
        <taxon>Duplodnaviria</taxon>
        <taxon>Heunggongvirae</taxon>
        <taxon>Uroviricota</taxon>
        <taxon>Caudoviricetes</taxon>
        <taxon>Chimalliviridae</taxon>
        <taxon>Pawinskivirus</taxon>
        <taxon>Pawinskivirus PS119XW</taxon>
    </lineage>
</organism>
<proteinExistence type="predicted"/>
<evidence type="ECO:0000313" key="1">
    <source>
        <dbReference type="EMBL" id="QEM41911.1"/>
    </source>
</evidence>
<dbReference type="KEGG" id="vg:77936932"/>
<reference evidence="1 2" key="1">
    <citation type="submission" date="2019-06" db="EMBL/GenBank/DDBJ databases">
        <title>A distant relative of Phikzvirus genus phages from a therapeutic phage collection.</title>
        <authorList>
            <person name="Hejnowicz M.S."/>
            <person name="Dabrowski K."/>
            <person name="Gawor J."/>
            <person name="Weber-Dabrowska B."/>
            <person name="Gromadka R."/>
            <person name="Lobocka M.B."/>
        </authorList>
    </citation>
    <scope>NUCLEOTIDE SEQUENCE [LARGE SCALE GENOMIC DNA]</scope>
</reference>
<sequence>MSKKYLLVLCLTLSGCVIYAPRYTTQTVVQQETTSSWEFSQPQIKTITEVKERVIQTPVTEQKRPLASCEPFVLPRAALLPEKPNEEELASAQSSEEIDRKLSEYVAELRAYNVAERSKIEQAHQKWLDHCQRKLD</sequence>
<dbReference type="EMBL" id="MN103543">
    <property type="protein sequence ID" value="QEM41911.1"/>
    <property type="molecule type" value="Genomic_DNA"/>
</dbReference>